<name>A0A9D1CPK5_9FIRM</name>
<dbReference type="Proteomes" id="UP000886887">
    <property type="component" value="Unassembled WGS sequence"/>
</dbReference>
<comment type="caution">
    <text evidence="4">The sequence shown here is derived from an EMBL/GenBank/DDBJ whole genome shotgun (WGS) entry which is preliminary data.</text>
</comment>
<dbReference type="InterPro" id="IPR032466">
    <property type="entry name" value="Metal_Hydrolase"/>
</dbReference>
<dbReference type="InterPro" id="IPR015991">
    <property type="entry name" value="TatD/YcfH-like"/>
</dbReference>
<protein>
    <submittedName>
        <fullName evidence="4">TatD family hydrolase</fullName>
    </submittedName>
</protein>
<dbReference type="GO" id="GO:0046872">
    <property type="term" value="F:metal ion binding"/>
    <property type="evidence" value="ECO:0007669"/>
    <property type="project" value="UniProtKB-KW"/>
</dbReference>
<dbReference type="PANTHER" id="PTHR46124">
    <property type="entry name" value="D-AMINOACYL-TRNA DEACYLASE"/>
    <property type="match status" value="1"/>
</dbReference>
<gene>
    <name evidence="4" type="ORF">IAB73_00415</name>
</gene>
<dbReference type="SUPFAM" id="SSF51556">
    <property type="entry name" value="Metallo-dependent hydrolases"/>
    <property type="match status" value="1"/>
</dbReference>
<proteinExistence type="predicted"/>
<sequence>MERQTQPQTQSPTPAERADVLAPLFDTHAHLDDERFTYDGGQEALIASLPEAGVRLCTCVGSDMRTSAQVVELARRYAFLYAAVGVHPHEAKDFREEDVGTLARYLTQEPKVRALGEIGLDYYYDHSARDVQREVFARQLDLAYELGVPACLHVRDAHGDTLDILRAARGRLPVFVLHCCSASLESARVYLDLGGYVSFAGPVTFKKAANLQQVARFVPDDRLLIETDSPYLAPEPVRGRRNDPRNVAHIARCLAGLRGVEPETLARQTFENGLRFYRIDLTA</sequence>
<dbReference type="GO" id="GO:0016788">
    <property type="term" value="F:hydrolase activity, acting on ester bonds"/>
    <property type="evidence" value="ECO:0007669"/>
    <property type="project" value="InterPro"/>
</dbReference>
<feature type="binding site" evidence="3">
    <location>
        <position position="228"/>
    </location>
    <ligand>
        <name>a divalent metal cation</name>
        <dbReference type="ChEBI" id="CHEBI:60240"/>
        <label>1</label>
    </ligand>
</feature>
<dbReference type="InterPro" id="IPR001130">
    <property type="entry name" value="TatD-like"/>
</dbReference>
<dbReference type="PIRSF" id="PIRSF005902">
    <property type="entry name" value="DNase_TatD"/>
    <property type="match status" value="1"/>
</dbReference>
<reference evidence="4" key="1">
    <citation type="submission" date="2020-10" db="EMBL/GenBank/DDBJ databases">
        <authorList>
            <person name="Gilroy R."/>
        </authorList>
    </citation>
    <scope>NUCLEOTIDE SEQUENCE</scope>
    <source>
        <strain evidence="4">ChiSxjej2B14-6234</strain>
    </source>
</reference>
<feature type="binding site" evidence="3">
    <location>
        <position position="153"/>
    </location>
    <ligand>
        <name>a divalent metal cation</name>
        <dbReference type="ChEBI" id="CHEBI:60240"/>
        <label>2</label>
    </ligand>
</feature>
<dbReference type="NCBIfam" id="TIGR00010">
    <property type="entry name" value="YchF/TatD family DNA exonuclease"/>
    <property type="match status" value="1"/>
</dbReference>
<feature type="binding site" evidence="3">
    <location>
        <position position="178"/>
    </location>
    <ligand>
        <name>a divalent metal cation</name>
        <dbReference type="ChEBI" id="CHEBI:60240"/>
        <label>2</label>
    </ligand>
</feature>
<dbReference type="CDD" id="cd01310">
    <property type="entry name" value="TatD_DNAse"/>
    <property type="match status" value="1"/>
</dbReference>
<evidence type="ECO:0000256" key="3">
    <source>
        <dbReference type="PIRSR" id="PIRSR005902-1"/>
    </source>
</evidence>
<evidence type="ECO:0000313" key="5">
    <source>
        <dbReference type="Proteomes" id="UP000886887"/>
    </source>
</evidence>
<feature type="binding site" evidence="3">
    <location>
        <position position="28"/>
    </location>
    <ligand>
        <name>a divalent metal cation</name>
        <dbReference type="ChEBI" id="CHEBI:60240"/>
        <label>1</label>
    </ligand>
</feature>
<dbReference type="Pfam" id="PF01026">
    <property type="entry name" value="TatD_DNase"/>
    <property type="match status" value="1"/>
</dbReference>
<reference evidence="4" key="2">
    <citation type="journal article" date="2021" name="PeerJ">
        <title>Extensive microbial diversity within the chicken gut microbiome revealed by metagenomics and culture.</title>
        <authorList>
            <person name="Gilroy R."/>
            <person name="Ravi A."/>
            <person name="Getino M."/>
            <person name="Pursley I."/>
            <person name="Horton D.L."/>
            <person name="Alikhan N.F."/>
            <person name="Baker D."/>
            <person name="Gharbi K."/>
            <person name="Hall N."/>
            <person name="Watson M."/>
            <person name="Adriaenssens E.M."/>
            <person name="Foster-Nyarko E."/>
            <person name="Jarju S."/>
            <person name="Secka A."/>
            <person name="Antonio M."/>
            <person name="Oren A."/>
            <person name="Chaudhuri R.R."/>
            <person name="La Ragione R."/>
            <person name="Hildebrand F."/>
            <person name="Pallen M.J."/>
        </authorList>
    </citation>
    <scope>NUCLEOTIDE SEQUENCE</scope>
    <source>
        <strain evidence="4">ChiSxjej2B14-6234</strain>
    </source>
</reference>
<feature type="binding site" evidence="3">
    <location>
        <position position="117"/>
    </location>
    <ligand>
        <name>a divalent metal cation</name>
        <dbReference type="ChEBI" id="CHEBI:60240"/>
        <label>1</label>
    </ligand>
</feature>
<keyword evidence="2 4" id="KW-0378">Hydrolase</keyword>
<evidence type="ECO:0000313" key="4">
    <source>
        <dbReference type="EMBL" id="HIQ70670.1"/>
    </source>
</evidence>
<feature type="binding site" evidence="3">
    <location>
        <position position="30"/>
    </location>
    <ligand>
        <name>a divalent metal cation</name>
        <dbReference type="ChEBI" id="CHEBI:60240"/>
        <label>1</label>
    </ligand>
</feature>
<dbReference type="FunFam" id="3.20.20.140:FF:000005">
    <property type="entry name" value="TatD family hydrolase"/>
    <property type="match status" value="1"/>
</dbReference>
<dbReference type="GO" id="GO:0005829">
    <property type="term" value="C:cytosol"/>
    <property type="evidence" value="ECO:0007669"/>
    <property type="project" value="TreeGrafter"/>
</dbReference>
<organism evidence="4 5">
    <name type="scientific">Candidatus Onthenecus intestinigallinarum</name>
    <dbReference type="NCBI Taxonomy" id="2840875"/>
    <lineage>
        <taxon>Bacteria</taxon>
        <taxon>Bacillati</taxon>
        <taxon>Bacillota</taxon>
        <taxon>Clostridia</taxon>
        <taxon>Eubacteriales</taxon>
        <taxon>Candidatus Onthenecus</taxon>
    </lineage>
</organism>
<evidence type="ECO:0000256" key="1">
    <source>
        <dbReference type="ARBA" id="ARBA00022723"/>
    </source>
</evidence>
<dbReference type="EMBL" id="DVFJ01000001">
    <property type="protein sequence ID" value="HIQ70670.1"/>
    <property type="molecule type" value="Genomic_DNA"/>
</dbReference>
<dbReference type="GO" id="GO:0004536">
    <property type="term" value="F:DNA nuclease activity"/>
    <property type="evidence" value="ECO:0007669"/>
    <property type="project" value="InterPro"/>
</dbReference>
<dbReference type="PANTHER" id="PTHR46124:SF2">
    <property type="entry name" value="D-AMINOACYL-TRNA DEACYLASE"/>
    <property type="match status" value="1"/>
</dbReference>
<dbReference type="InterPro" id="IPR018228">
    <property type="entry name" value="DNase_TatD-rel_CS"/>
</dbReference>
<accession>A0A9D1CPK5</accession>
<dbReference type="PROSITE" id="PS01091">
    <property type="entry name" value="TATD_3"/>
    <property type="match status" value="1"/>
</dbReference>
<evidence type="ECO:0000256" key="2">
    <source>
        <dbReference type="ARBA" id="ARBA00022801"/>
    </source>
</evidence>
<dbReference type="Gene3D" id="3.20.20.140">
    <property type="entry name" value="Metal-dependent hydrolases"/>
    <property type="match status" value="1"/>
</dbReference>
<dbReference type="AlphaFoldDB" id="A0A9D1CPK5"/>
<keyword evidence="1 3" id="KW-0479">Metal-binding</keyword>